<accession>A0ABU9DBR8</accession>
<keyword evidence="4 8" id="KW-0418">Kinase</keyword>
<keyword evidence="6" id="KW-0472">Membrane</keyword>
<protein>
    <recommendedName>
        <fullName evidence="2">histidine kinase</fullName>
        <ecNumber evidence="2">2.7.13.3</ecNumber>
    </recommendedName>
</protein>
<keyword evidence="5" id="KW-0902">Two-component regulatory system</keyword>
<evidence type="ECO:0000256" key="4">
    <source>
        <dbReference type="ARBA" id="ARBA00022777"/>
    </source>
</evidence>
<proteinExistence type="predicted"/>
<evidence type="ECO:0000313" key="9">
    <source>
        <dbReference type="Proteomes" id="UP001469365"/>
    </source>
</evidence>
<evidence type="ECO:0000256" key="2">
    <source>
        <dbReference type="ARBA" id="ARBA00012438"/>
    </source>
</evidence>
<dbReference type="Gene3D" id="1.20.5.1930">
    <property type="match status" value="1"/>
</dbReference>
<sequence length="478" mass="55431">MPKLLEGSQIVNSGYTSLFILFFPISFAYLIISDQLYDIGNVFRRFLFSIAVAFVPCSLFTGLYAVMFLDDLDVRHLLFIFGASVALVAFVLYSAEYLMTRMERIVFPRKYALHSALKNMAKRMGTISSLTELKDVLLKDIVDTLEVTGGAIVFKYSDSIEIVSEGAVDDEEIRQLVQSSDMINHPSYTSLEISRHEDYVSYLILTRKKTNMMLVKEEMQWLHLITTYLAVSLENLHLIRKLTLRLQHLASQLPNEQEAQDIQWFRKLMFELQESERIRIASDLHDTTMQDLFFLKRRFAALLKKVTLNPDEQTHVNNIINFVELINSNLRQSCFELNPFMLGEVGLIATVRKWLDEESYHCPFEIEFIVDDAFVIEREDISTKKHIFRIVQEWMNNAKKHSQASRVTIKMMLEDRVFCLIYEDDGIGFDLQDTVPLDITRSQIGMEQLKGRVHYLNGIWEMEAAKGHGVKYRVTLPV</sequence>
<dbReference type="EMBL" id="JBBPCC010000001">
    <property type="protein sequence ID" value="MEK8126295.1"/>
    <property type="molecule type" value="Genomic_DNA"/>
</dbReference>
<name>A0ABU9DBR8_9BACL</name>
<comment type="catalytic activity">
    <reaction evidence="1">
        <text>ATP + protein L-histidine = ADP + protein N-phospho-L-histidine.</text>
        <dbReference type="EC" id="2.7.13.3"/>
    </reaction>
</comment>
<evidence type="ECO:0000313" key="8">
    <source>
        <dbReference type="EMBL" id="MEK8126295.1"/>
    </source>
</evidence>
<dbReference type="PANTHER" id="PTHR24421">
    <property type="entry name" value="NITRATE/NITRITE SENSOR PROTEIN NARX-RELATED"/>
    <property type="match status" value="1"/>
</dbReference>
<dbReference type="GO" id="GO:0016301">
    <property type="term" value="F:kinase activity"/>
    <property type="evidence" value="ECO:0007669"/>
    <property type="project" value="UniProtKB-KW"/>
</dbReference>
<keyword evidence="9" id="KW-1185">Reference proteome</keyword>
<feature type="transmembrane region" description="Helical" evidence="6">
    <location>
        <begin position="74"/>
        <end position="95"/>
    </location>
</feature>
<dbReference type="Proteomes" id="UP001469365">
    <property type="component" value="Unassembled WGS sequence"/>
</dbReference>
<dbReference type="SUPFAM" id="SSF55874">
    <property type="entry name" value="ATPase domain of HSP90 chaperone/DNA topoisomerase II/histidine kinase"/>
    <property type="match status" value="1"/>
</dbReference>
<dbReference type="InterPro" id="IPR011712">
    <property type="entry name" value="Sig_transdc_His_kin_sub3_dim/P"/>
</dbReference>
<dbReference type="InterPro" id="IPR036890">
    <property type="entry name" value="HATPase_C_sf"/>
</dbReference>
<feature type="transmembrane region" description="Helical" evidence="6">
    <location>
        <begin position="46"/>
        <end position="68"/>
    </location>
</feature>
<keyword evidence="3" id="KW-0808">Transferase</keyword>
<dbReference type="Pfam" id="PF07730">
    <property type="entry name" value="HisKA_3"/>
    <property type="match status" value="1"/>
</dbReference>
<comment type="caution">
    <text evidence="8">The sequence shown here is derived from an EMBL/GenBank/DDBJ whole genome shotgun (WGS) entry which is preliminary data.</text>
</comment>
<evidence type="ECO:0000259" key="7">
    <source>
        <dbReference type="Pfam" id="PF07730"/>
    </source>
</evidence>
<dbReference type="Gene3D" id="3.30.565.10">
    <property type="entry name" value="Histidine kinase-like ATPase, C-terminal domain"/>
    <property type="match status" value="1"/>
</dbReference>
<dbReference type="InterPro" id="IPR050482">
    <property type="entry name" value="Sensor_HK_TwoCompSys"/>
</dbReference>
<gene>
    <name evidence="8" type="ORF">WMW72_00040</name>
</gene>
<evidence type="ECO:0000256" key="6">
    <source>
        <dbReference type="SAM" id="Phobius"/>
    </source>
</evidence>
<feature type="transmembrane region" description="Helical" evidence="6">
    <location>
        <begin position="15"/>
        <end position="34"/>
    </location>
</feature>
<evidence type="ECO:0000256" key="5">
    <source>
        <dbReference type="ARBA" id="ARBA00023012"/>
    </source>
</evidence>
<dbReference type="EC" id="2.7.13.3" evidence="2"/>
<feature type="domain" description="Signal transduction histidine kinase subgroup 3 dimerisation and phosphoacceptor" evidence="7">
    <location>
        <begin position="276"/>
        <end position="335"/>
    </location>
</feature>
<evidence type="ECO:0000256" key="3">
    <source>
        <dbReference type="ARBA" id="ARBA00022679"/>
    </source>
</evidence>
<keyword evidence="6" id="KW-0812">Transmembrane</keyword>
<keyword evidence="6" id="KW-1133">Transmembrane helix</keyword>
<organism evidence="8 9">
    <name type="scientific">Paenibacillus filicis</name>
    <dbReference type="NCBI Taxonomy" id="669464"/>
    <lineage>
        <taxon>Bacteria</taxon>
        <taxon>Bacillati</taxon>
        <taxon>Bacillota</taxon>
        <taxon>Bacilli</taxon>
        <taxon>Bacillales</taxon>
        <taxon>Paenibacillaceae</taxon>
        <taxon>Paenibacillus</taxon>
    </lineage>
</organism>
<evidence type="ECO:0000256" key="1">
    <source>
        <dbReference type="ARBA" id="ARBA00000085"/>
    </source>
</evidence>
<dbReference type="PANTHER" id="PTHR24421:SF60">
    <property type="entry name" value="SENSOR HISTIDINE KINASE COMP"/>
    <property type="match status" value="1"/>
</dbReference>
<reference evidence="8 9" key="1">
    <citation type="submission" date="2024-04" db="EMBL/GenBank/DDBJ databases">
        <title>draft genome sequnece of Paenibacillus filicis.</title>
        <authorList>
            <person name="Kim D.-U."/>
        </authorList>
    </citation>
    <scope>NUCLEOTIDE SEQUENCE [LARGE SCALE GENOMIC DNA]</scope>
    <source>
        <strain evidence="8 9">KACC14197</strain>
    </source>
</reference>